<evidence type="ECO:0000256" key="1">
    <source>
        <dbReference type="SAM" id="MobiDB-lite"/>
    </source>
</evidence>
<protein>
    <recommendedName>
        <fullName evidence="2">DM2 domain-containing protein</fullName>
    </recommendedName>
</protein>
<dbReference type="CDD" id="cd10567">
    <property type="entry name" value="SWIB-MDM2_like"/>
    <property type="match status" value="1"/>
</dbReference>
<dbReference type="SMART" id="SM00151">
    <property type="entry name" value="SWIB"/>
    <property type="match status" value="1"/>
</dbReference>
<dbReference type="InterPro" id="IPR036885">
    <property type="entry name" value="SWIB_MDM2_dom_sf"/>
</dbReference>
<feature type="domain" description="DM2" evidence="2">
    <location>
        <begin position="299"/>
        <end position="377"/>
    </location>
</feature>
<gene>
    <name evidence="3" type="primary">PARPA_12277.1 scaffold 44939</name>
</gene>
<evidence type="ECO:0000259" key="2">
    <source>
        <dbReference type="PROSITE" id="PS51925"/>
    </source>
</evidence>
<feature type="compositionally biased region" description="Basic residues" evidence="1">
    <location>
        <begin position="271"/>
        <end position="283"/>
    </location>
</feature>
<dbReference type="PANTHER" id="PTHR13844">
    <property type="entry name" value="SWI/SNF-RELATED MATRIX-ASSOCIATED ACTIN-DEPENDENT REGULATOR OF CHROMATIN SUBFAMILY D"/>
    <property type="match status" value="1"/>
</dbReference>
<sequence>MLEINHIVCNADLHAFHSTSAAPNADYQTSKMAMSDQDNRIMFSMPPNTNANSSMTDTQTASFLDGLDFGFDARLYQQQQSMPSHQQHQQQQQQQQQQQHHSMSIHQHDHQQGLYSPNQFYQLSPQQQHMQQLQQQHYMPVYQQHPPPPPPQQQHPHQHQQLHNSNQNNSQILLQRYNSNGSTTSSTNSQPSYLSNYSPMAHYNIPLQHQNDGNLNKMLYAQHHHQQQQQHLQQLQQPHNLQMNKKRKSTANSADLLEDHLLHQQAGGAIQKKKTKAKKKKTPKIVDPDAPPKPKRKTGLNKPLILSPALSELMDGEKELSRPELVQKLWKYIKDNDLQDPADRRFILCDDKLKKIFDQDRINSFGMNKDLSAHLTKKEESAIKLETESSEQQTDTAAYTETDQDTKNLNTALSATATTSTAATEDVATTAVASNENTNTTPLLLQQEATPSEDAIVTPKEEDFLLNL</sequence>
<dbReference type="PROSITE" id="PS51925">
    <property type="entry name" value="SWIB_MDM2"/>
    <property type="match status" value="1"/>
</dbReference>
<feature type="region of interest" description="Disordered" evidence="1">
    <location>
        <begin position="263"/>
        <end position="301"/>
    </location>
</feature>
<name>A0A0B7NKQ9_9FUNG</name>
<dbReference type="EMBL" id="LN733737">
    <property type="protein sequence ID" value="CEP17977.1"/>
    <property type="molecule type" value="Genomic_DNA"/>
</dbReference>
<dbReference type="Pfam" id="PF02201">
    <property type="entry name" value="SWIB"/>
    <property type="match status" value="1"/>
</dbReference>
<reference evidence="3 4" key="1">
    <citation type="submission" date="2014-09" db="EMBL/GenBank/DDBJ databases">
        <authorList>
            <person name="Ellenberger Sabrina"/>
        </authorList>
    </citation>
    <scope>NUCLEOTIDE SEQUENCE [LARGE SCALE GENOMIC DNA]</scope>
    <source>
        <strain evidence="3 4">CBS 412.66</strain>
    </source>
</reference>
<dbReference type="SUPFAM" id="SSF47592">
    <property type="entry name" value="SWIB/MDM2 domain"/>
    <property type="match status" value="1"/>
</dbReference>
<accession>A0A0B7NKQ9</accession>
<proteinExistence type="predicted"/>
<dbReference type="InterPro" id="IPR003121">
    <property type="entry name" value="SWIB_MDM2_domain"/>
</dbReference>
<feature type="region of interest" description="Disordered" evidence="1">
    <location>
        <begin position="141"/>
        <end position="164"/>
    </location>
</feature>
<feature type="region of interest" description="Disordered" evidence="1">
    <location>
        <begin position="385"/>
        <end position="405"/>
    </location>
</feature>
<organism evidence="3 4">
    <name type="scientific">Parasitella parasitica</name>
    <dbReference type="NCBI Taxonomy" id="35722"/>
    <lineage>
        <taxon>Eukaryota</taxon>
        <taxon>Fungi</taxon>
        <taxon>Fungi incertae sedis</taxon>
        <taxon>Mucoromycota</taxon>
        <taxon>Mucoromycotina</taxon>
        <taxon>Mucoromycetes</taxon>
        <taxon>Mucorales</taxon>
        <taxon>Mucorineae</taxon>
        <taxon>Mucoraceae</taxon>
        <taxon>Parasitella</taxon>
    </lineage>
</organism>
<keyword evidence="4" id="KW-1185">Reference proteome</keyword>
<dbReference type="OrthoDB" id="10251073at2759"/>
<dbReference type="AlphaFoldDB" id="A0A0B7NKQ9"/>
<dbReference type="Proteomes" id="UP000054107">
    <property type="component" value="Unassembled WGS sequence"/>
</dbReference>
<dbReference type="InterPro" id="IPR019835">
    <property type="entry name" value="SWIB_domain"/>
</dbReference>
<feature type="compositionally biased region" description="Polar residues" evidence="1">
    <location>
        <begin position="390"/>
        <end position="401"/>
    </location>
</feature>
<dbReference type="Gene3D" id="1.10.245.10">
    <property type="entry name" value="SWIB/MDM2 domain"/>
    <property type="match status" value="1"/>
</dbReference>
<dbReference type="STRING" id="35722.A0A0B7NKQ9"/>
<feature type="region of interest" description="Disordered" evidence="1">
    <location>
        <begin position="79"/>
        <end position="111"/>
    </location>
</feature>
<feature type="compositionally biased region" description="Low complexity" evidence="1">
    <location>
        <begin position="79"/>
        <end position="105"/>
    </location>
</feature>
<evidence type="ECO:0000313" key="3">
    <source>
        <dbReference type="EMBL" id="CEP17977.1"/>
    </source>
</evidence>
<evidence type="ECO:0000313" key="4">
    <source>
        <dbReference type="Proteomes" id="UP000054107"/>
    </source>
</evidence>